<sequence length="350" mass="37019">MLPQISRWAAVAVMAAGVAFSGAVHAAPVPDAAAQASAEAELAKASDALMAGLHPMRGDVTLSEAHATLHLGKAYYFLNAAEARKVIVDIWGNPPDQADGVLGMIVPEGRSPINDWGAIVTYEETGYVSDHDANSTDYDKYIKDLQAGEAEENKARKEAGYGTTHLVGWAQAPSYDKASHSMVWARNIQFEGSEVNSLNYDIRLLGRQGVLSINMIATLPELPVIREQARQLAGTGQFDDGFLYAQYKPGDAKAAFGVGGMVAAGLGLAAAKKFGLLALLLVVLKKGWFLLILAAGAVKAWFGKLFGKKTPATTRTFSDAPEGGPDGEGEPEPSAPEPAPSIVEDASNRR</sequence>
<evidence type="ECO:0000256" key="1">
    <source>
        <dbReference type="SAM" id="MobiDB-lite"/>
    </source>
</evidence>
<evidence type="ECO:0000256" key="3">
    <source>
        <dbReference type="SAM" id="SignalP"/>
    </source>
</evidence>
<dbReference type="Pfam" id="PF09935">
    <property type="entry name" value="DUF2167"/>
    <property type="match status" value="1"/>
</dbReference>
<keyword evidence="2" id="KW-0472">Membrane</keyword>
<comment type="caution">
    <text evidence="4">The sequence shown here is derived from an EMBL/GenBank/DDBJ whole genome shotgun (WGS) entry which is preliminary data.</text>
</comment>
<dbReference type="EMBL" id="JAQQKX010000009">
    <property type="protein sequence ID" value="MDC7683924.1"/>
    <property type="molecule type" value="Genomic_DNA"/>
</dbReference>
<keyword evidence="2" id="KW-1133">Transmembrane helix</keyword>
<feature type="transmembrane region" description="Helical" evidence="2">
    <location>
        <begin position="274"/>
        <end position="298"/>
    </location>
</feature>
<feature type="chain" id="PRO_5046626197" evidence="3">
    <location>
        <begin position="27"/>
        <end position="350"/>
    </location>
</feature>
<name>A0ABT5HV52_9CAUL</name>
<feature type="signal peptide" evidence="3">
    <location>
        <begin position="1"/>
        <end position="26"/>
    </location>
</feature>
<protein>
    <submittedName>
        <fullName evidence="4">DUF2167 domain-containing protein</fullName>
    </submittedName>
</protein>
<gene>
    <name evidence="4" type="ORF">PQU92_11605</name>
</gene>
<dbReference type="InterPro" id="IPR018682">
    <property type="entry name" value="DUF2167_membr"/>
</dbReference>
<dbReference type="RefSeq" id="WP_272748386.1">
    <property type="nucleotide sequence ID" value="NZ_JAQQKX010000009.1"/>
</dbReference>
<keyword evidence="2" id="KW-0812">Transmembrane</keyword>
<proteinExistence type="predicted"/>
<reference evidence="4 5" key="1">
    <citation type="submission" date="2023-01" db="EMBL/GenBank/DDBJ databases">
        <title>Novel species of the genus Asticcacaulis isolated from rivers.</title>
        <authorList>
            <person name="Lu H."/>
        </authorList>
    </citation>
    <scope>NUCLEOTIDE SEQUENCE [LARGE SCALE GENOMIC DNA]</scope>
    <source>
        <strain evidence="4 5">BYS171W</strain>
    </source>
</reference>
<keyword evidence="3" id="KW-0732">Signal</keyword>
<accession>A0ABT5HV52</accession>
<dbReference type="Proteomes" id="UP001214854">
    <property type="component" value="Unassembled WGS sequence"/>
</dbReference>
<keyword evidence="5" id="KW-1185">Reference proteome</keyword>
<evidence type="ECO:0000313" key="5">
    <source>
        <dbReference type="Proteomes" id="UP001214854"/>
    </source>
</evidence>
<feature type="region of interest" description="Disordered" evidence="1">
    <location>
        <begin position="311"/>
        <end position="350"/>
    </location>
</feature>
<evidence type="ECO:0000313" key="4">
    <source>
        <dbReference type="EMBL" id="MDC7683924.1"/>
    </source>
</evidence>
<evidence type="ECO:0000256" key="2">
    <source>
        <dbReference type="SAM" id="Phobius"/>
    </source>
</evidence>
<organism evidence="4 5">
    <name type="scientific">Asticcacaulis aquaticus</name>
    <dbReference type="NCBI Taxonomy" id="2984212"/>
    <lineage>
        <taxon>Bacteria</taxon>
        <taxon>Pseudomonadati</taxon>
        <taxon>Pseudomonadota</taxon>
        <taxon>Alphaproteobacteria</taxon>
        <taxon>Caulobacterales</taxon>
        <taxon>Caulobacteraceae</taxon>
        <taxon>Asticcacaulis</taxon>
    </lineage>
</organism>